<proteinExistence type="predicted"/>
<dbReference type="Pfam" id="PF14265">
    <property type="entry name" value="DUF4355"/>
    <property type="match status" value="1"/>
</dbReference>
<evidence type="ECO:0000313" key="3">
    <source>
        <dbReference type="Proteomes" id="UP001370590"/>
    </source>
</evidence>
<feature type="compositionally biased region" description="Polar residues" evidence="1">
    <location>
        <begin position="158"/>
        <end position="167"/>
    </location>
</feature>
<keyword evidence="3" id="KW-1185">Reference proteome</keyword>
<protein>
    <submittedName>
        <fullName evidence="2">DUF4355 domain-containing protein</fullName>
    </submittedName>
</protein>
<feature type="region of interest" description="Disordered" evidence="1">
    <location>
        <begin position="138"/>
        <end position="195"/>
    </location>
</feature>
<evidence type="ECO:0000256" key="1">
    <source>
        <dbReference type="SAM" id="MobiDB-lite"/>
    </source>
</evidence>
<feature type="compositionally biased region" description="Basic and acidic residues" evidence="1">
    <location>
        <begin position="61"/>
        <end position="94"/>
    </location>
</feature>
<reference evidence="2 3" key="1">
    <citation type="submission" date="2023-10" db="EMBL/GenBank/DDBJ databases">
        <title>Nicoliella lavandulae sp. nov. isolated from Lavandula angustifolia flowers.</title>
        <authorList>
            <person name="Alcantara C."/>
            <person name="Zuniga M."/>
            <person name="Landete J.M."/>
            <person name="Monedero V."/>
        </authorList>
    </citation>
    <scope>NUCLEOTIDE SEQUENCE [LARGE SCALE GENOMIC DNA]</scope>
    <source>
        <strain evidence="2 3">Es01</strain>
    </source>
</reference>
<feature type="region of interest" description="Disordered" evidence="1">
    <location>
        <begin position="61"/>
        <end position="106"/>
    </location>
</feature>
<comment type="caution">
    <text evidence="2">The sequence shown here is derived from an EMBL/GenBank/DDBJ whole genome shotgun (WGS) entry which is preliminary data.</text>
</comment>
<evidence type="ECO:0000313" key="2">
    <source>
        <dbReference type="EMBL" id="MEJ6401026.1"/>
    </source>
</evidence>
<organism evidence="2 3">
    <name type="scientific">Nicoliella lavandulae</name>
    <dbReference type="NCBI Taxonomy" id="3082954"/>
    <lineage>
        <taxon>Bacteria</taxon>
        <taxon>Bacillati</taxon>
        <taxon>Bacillota</taxon>
        <taxon>Bacilli</taxon>
        <taxon>Lactobacillales</taxon>
        <taxon>Lactobacillaceae</taxon>
        <taxon>Nicoliella</taxon>
    </lineage>
</organism>
<dbReference type="InterPro" id="IPR025580">
    <property type="entry name" value="Gp46"/>
</dbReference>
<name>A0ABU8SM93_9LACO</name>
<gene>
    <name evidence="2" type="ORF">R4146_07705</name>
</gene>
<accession>A0ABU8SM93</accession>
<feature type="compositionally biased region" description="Basic and acidic residues" evidence="1">
    <location>
        <begin position="144"/>
        <end position="157"/>
    </location>
</feature>
<dbReference type="RefSeq" id="WP_339960874.1">
    <property type="nucleotide sequence ID" value="NZ_JAWMWH010000003.1"/>
</dbReference>
<dbReference type="Proteomes" id="UP001370590">
    <property type="component" value="Unassembled WGS sequence"/>
</dbReference>
<sequence>MPEEDKLKYTQDQVNKMLAQKDKESYEKGRNEALDSFKDKTIFTSDELTAKRNEWLKKGEERAAMSAEEKAKAAFKDQQDSLAAEKQKVAEDRQSMASERAVYSAQSELSKLGLDTNLASFVADVDSDKQSEKIKALQDAFTKSNDEATKKALEGKENPQSGDNSQGGAPKDKKVEDMTLAEQMAYYNEHPDELN</sequence>
<dbReference type="EMBL" id="JAWMWH010000003">
    <property type="protein sequence ID" value="MEJ6401026.1"/>
    <property type="molecule type" value="Genomic_DNA"/>
</dbReference>